<dbReference type="InterPro" id="IPR027267">
    <property type="entry name" value="AH/BAR_dom_sf"/>
</dbReference>
<feature type="compositionally biased region" description="Gly residues" evidence="9">
    <location>
        <begin position="522"/>
        <end position="535"/>
    </location>
</feature>
<dbReference type="OMA" id="WSLHRFI"/>
<evidence type="ECO:0000256" key="6">
    <source>
        <dbReference type="ARBA" id="ARBA00022927"/>
    </source>
</evidence>
<gene>
    <name evidence="12" type="primary">LOC118432536</name>
</gene>
<feature type="region of interest" description="Disordered" evidence="9">
    <location>
        <begin position="485"/>
        <end position="535"/>
    </location>
</feature>
<dbReference type="SUPFAM" id="SSF64268">
    <property type="entry name" value="PX domain"/>
    <property type="match status" value="1"/>
</dbReference>
<feature type="region of interest" description="Disordered" evidence="9">
    <location>
        <begin position="1"/>
        <end position="32"/>
    </location>
</feature>
<dbReference type="InterPro" id="IPR001683">
    <property type="entry name" value="PX_dom"/>
</dbReference>
<evidence type="ECO:0000256" key="1">
    <source>
        <dbReference type="ARBA" id="ARBA00004184"/>
    </source>
</evidence>
<organism evidence="11 12">
    <name type="scientific">Branchiostoma floridae</name>
    <name type="common">Florida lancelet</name>
    <name type="synonym">Amphioxus</name>
    <dbReference type="NCBI Taxonomy" id="7739"/>
    <lineage>
        <taxon>Eukaryota</taxon>
        <taxon>Metazoa</taxon>
        <taxon>Chordata</taxon>
        <taxon>Cephalochordata</taxon>
        <taxon>Leptocardii</taxon>
        <taxon>Amphioxiformes</taxon>
        <taxon>Branchiostomatidae</taxon>
        <taxon>Branchiostoma</taxon>
    </lineage>
</organism>
<dbReference type="GO" id="GO:0032456">
    <property type="term" value="P:endocytic recycling"/>
    <property type="evidence" value="ECO:0000318"/>
    <property type="project" value="GO_Central"/>
</dbReference>
<evidence type="ECO:0000256" key="4">
    <source>
        <dbReference type="ARBA" id="ARBA00022448"/>
    </source>
</evidence>
<dbReference type="Gene3D" id="1.20.1270.60">
    <property type="entry name" value="Arfaptin homology (AH) domain/BAR domain"/>
    <property type="match status" value="1"/>
</dbReference>
<evidence type="ECO:0000313" key="12">
    <source>
        <dbReference type="RefSeq" id="XP_035700045.1"/>
    </source>
</evidence>
<keyword evidence="5" id="KW-0963">Cytoplasm</keyword>
<evidence type="ECO:0000256" key="7">
    <source>
        <dbReference type="ARBA" id="ARBA00023121"/>
    </source>
</evidence>
<keyword evidence="8" id="KW-0472">Membrane</keyword>
<comment type="similarity">
    <text evidence="3">Belongs to the sorting nexin family.</text>
</comment>
<dbReference type="Pfam" id="PF09325">
    <property type="entry name" value="Vps5"/>
    <property type="match status" value="1"/>
</dbReference>
<accession>A0A9J7MFW8</accession>
<feature type="compositionally biased region" description="Polar residues" evidence="9">
    <location>
        <begin position="485"/>
        <end position="511"/>
    </location>
</feature>
<evidence type="ECO:0000256" key="3">
    <source>
        <dbReference type="ARBA" id="ARBA00010883"/>
    </source>
</evidence>
<dbReference type="Gene3D" id="3.30.1520.10">
    <property type="entry name" value="Phox-like domain"/>
    <property type="match status" value="1"/>
</dbReference>
<dbReference type="PANTHER" id="PTHR45949:SF2">
    <property type="entry name" value="SORTING NEXIN-4"/>
    <property type="match status" value="1"/>
</dbReference>
<dbReference type="SUPFAM" id="SSF103657">
    <property type="entry name" value="BAR/IMD domain-like"/>
    <property type="match status" value="1"/>
</dbReference>
<dbReference type="CDD" id="cd06860">
    <property type="entry name" value="PX_SNX7_30_like"/>
    <property type="match status" value="1"/>
</dbReference>
<dbReference type="RefSeq" id="XP_035700045.1">
    <property type="nucleotide sequence ID" value="XM_035844152.1"/>
</dbReference>
<evidence type="ECO:0000256" key="2">
    <source>
        <dbReference type="ARBA" id="ARBA00004496"/>
    </source>
</evidence>
<sequence>MADGTDSGFSEGQSSGPGGSSGPISPDLDPLNITTSTVDLEESLDMGAETPLDCGPTPRSFYTLFTDGEGDPKSTGDDITTLTQSSLAGLRLDDALASDVHDLFVTVDDPEKHITNMESYITYRVTTKTTRSDYDSHEYVVRRRYQDFLWLRERLEATNPTHLIPPLPEKHSFRRLDRFSPEFLKTRQAALQKFLSRIVDHPTLSFNENLTIFLTAKAWELASHRKQAQGIMGKMGSSMRSMAAGYMLKNRSPEYATMQEYVNTFGAKMGTIDRINQRLLKEMTDYQQDLREFGPVFTLWSNSETELAPAMLGMASGVEKCEKALDQQISDQEHVFAPPVKEYILYAEAMKAVLKRRDSIQMEYELTVEDLSRKRNDREQLKMSDQSYSLGAFLGKDPEEVRQQKRTKLDSQIEELLKQVEVSNDSVECANADLKADLERWHRNKRRDVKEVFSELCDRNIQYYQECLSAWEETLQEINQKSELETASTLATPTSSCPDTPNLATPTSSITPPLPATPTKGGTEGGAAEGQGGTQ</sequence>
<reference evidence="12" key="2">
    <citation type="submission" date="2025-08" db="UniProtKB">
        <authorList>
            <consortium name="RefSeq"/>
        </authorList>
    </citation>
    <scope>IDENTIFICATION</scope>
    <source>
        <strain evidence="12">S238N-H82</strain>
        <tissue evidence="12">Testes</tissue>
    </source>
</reference>
<feature type="domain" description="PX" evidence="10">
    <location>
        <begin position="101"/>
        <end position="221"/>
    </location>
</feature>
<proteinExistence type="inferred from homology"/>
<dbReference type="InterPro" id="IPR036871">
    <property type="entry name" value="PX_dom_sf"/>
</dbReference>
<evidence type="ECO:0000256" key="8">
    <source>
        <dbReference type="ARBA" id="ARBA00023136"/>
    </source>
</evidence>
<name>A0A9J7MFW8_BRAFL</name>
<keyword evidence="11" id="KW-1185">Reference proteome</keyword>
<dbReference type="KEGG" id="bfo:118432536"/>
<evidence type="ECO:0000256" key="9">
    <source>
        <dbReference type="SAM" id="MobiDB-lite"/>
    </source>
</evidence>
<dbReference type="Proteomes" id="UP000001554">
    <property type="component" value="Chromosome 15"/>
</dbReference>
<evidence type="ECO:0000259" key="10">
    <source>
        <dbReference type="PROSITE" id="PS50195"/>
    </source>
</evidence>
<keyword evidence="6" id="KW-0653">Protein transport</keyword>
<evidence type="ECO:0000256" key="5">
    <source>
        <dbReference type="ARBA" id="ARBA00022490"/>
    </source>
</evidence>
<dbReference type="PANTHER" id="PTHR45949">
    <property type="entry name" value="SORTING NEXIN-4"/>
    <property type="match status" value="1"/>
</dbReference>
<dbReference type="CDD" id="cd07624">
    <property type="entry name" value="BAR_SNX7_30"/>
    <property type="match status" value="1"/>
</dbReference>
<dbReference type="GO" id="GO:0000407">
    <property type="term" value="C:phagophore assembly site"/>
    <property type="evidence" value="ECO:0000318"/>
    <property type="project" value="GO_Central"/>
</dbReference>
<dbReference type="GO" id="GO:0035091">
    <property type="term" value="F:phosphatidylinositol binding"/>
    <property type="evidence" value="ECO:0007669"/>
    <property type="project" value="InterPro"/>
</dbReference>
<reference evidence="11" key="1">
    <citation type="journal article" date="2020" name="Nat. Ecol. Evol.">
        <title>Deeply conserved synteny resolves early events in vertebrate evolution.</title>
        <authorList>
            <person name="Simakov O."/>
            <person name="Marletaz F."/>
            <person name="Yue J.X."/>
            <person name="O'Connell B."/>
            <person name="Jenkins J."/>
            <person name="Brandt A."/>
            <person name="Calef R."/>
            <person name="Tung C.H."/>
            <person name="Huang T.K."/>
            <person name="Schmutz J."/>
            <person name="Satoh N."/>
            <person name="Yu J.K."/>
            <person name="Putnam N.H."/>
            <person name="Green R.E."/>
            <person name="Rokhsar D.S."/>
        </authorList>
    </citation>
    <scope>NUCLEOTIDE SEQUENCE [LARGE SCALE GENOMIC DNA]</scope>
    <source>
        <strain evidence="11">S238N-H82</strain>
    </source>
</reference>
<dbReference type="GO" id="GO:0000423">
    <property type="term" value="P:mitophagy"/>
    <property type="evidence" value="ECO:0000318"/>
    <property type="project" value="GO_Central"/>
</dbReference>
<dbReference type="GeneID" id="118432536"/>
<dbReference type="GO" id="GO:0061709">
    <property type="term" value="P:reticulophagy"/>
    <property type="evidence" value="ECO:0000318"/>
    <property type="project" value="GO_Central"/>
</dbReference>
<dbReference type="InterPro" id="IPR015404">
    <property type="entry name" value="Vps5_C"/>
</dbReference>
<dbReference type="PROSITE" id="PS50195">
    <property type="entry name" value="PX"/>
    <property type="match status" value="1"/>
</dbReference>
<dbReference type="GO" id="GO:0034727">
    <property type="term" value="P:piecemeal microautophagy of the nucleus"/>
    <property type="evidence" value="ECO:0000318"/>
    <property type="project" value="GO_Central"/>
</dbReference>
<dbReference type="AlphaFoldDB" id="A0A9J7MFW8"/>
<keyword evidence="7" id="KW-0446">Lipid-binding</keyword>
<dbReference type="GO" id="GO:0005769">
    <property type="term" value="C:early endosome"/>
    <property type="evidence" value="ECO:0000318"/>
    <property type="project" value="GO_Central"/>
</dbReference>
<protein>
    <submittedName>
        <fullName evidence="12">Sorting nexin-7-like isoform X1</fullName>
    </submittedName>
</protein>
<dbReference type="Pfam" id="PF00787">
    <property type="entry name" value="PX"/>
    <property type="match status" value="1"/>
</dbReference>
<dbReference type="GO" id="GO:0015031">
    <property type="term" value="P:protein transport"/>
    <property type="evidence" value="ECO:0000318"/>
    <property type="project" value="GO_Central"/>
</dbReference>
<keyword evidence="4" id="KW-0813">Transport</keyword>
<comment type="subcellular location">
    <subcellularLocation>
        <location evidence="2">Cytoplasm</location>
    </subcellularLocation>
    <subcellularLocation>
        <location evidence="1">Endomembrane system</location>
        <topology evidence="1">Peripheral membrane protein</topology>
    </subcellularLocation>
</comment>
<evidence type="ECO:0000313" key="11">
    <source>
        <dbReference type="Proteomes" id="UP000001554"/>
    </source>
</evidence>
<dbReference type="OrthoDB" id="205639at2759"/>
<dbReference type="SMART" id="SM00312">
    <property type="entry name" value="PX"/>
    <property type="match status" value="1"/>
</dbReference>